<evidence type="ECO:0000313" key="4">
    <source>
        <dbReference type="Proteomes" id="UP001478133"/>
    </source>
</evidence>
<keyword evidence="4" id="KW-1185">Reference proteome</keyword>
<evidence type="ECO:0000256" key="1">
    <source>
        <dbReference type="SAM" id="MobiDB-lite"/>
    </source>
</evidence>
<protein>
    <submittedName>
        <fullName evidence="3">Uncharacterized protein</fullName>
    </submittedName>
</protein>
<keyword evidence="2" id="KW-1133">Transmembrane helix</keyword>
<name>A0ABV1HV98_9FIRM</name>
<reference evidence="3 4" key="1">
    <citation type="submission" date="2024-03" db="EMBL/GenBank/DDBJ databases">
        <title>Human intestinal bacterial collection.</title>
        <authorList>
            <person name="Pauvert C."/>
            <person name="Hitch T.C.A."/>
            <person name="Clavel T."/>
        </authorList>
    </citation>
    <scope>NUCLEOTIDE SEQUENCE [LARGE SCALE GENOMIC DNA]</scope>
    <source>
        <strain evidence="3 4">CLA-AP-H18</strain>
    </source>
</reference>
<dbReference type="Proteomes" id="UP001478133">
    <property type="component" value="Unassembled WGS sequence"/>
</dbReference>
<organism evidence="3 4">
    <name type="scientific">Ruminococcoides intestinihominis</name>
    <dbReference type="NCBI Taxonomy" id="3133161"/>
    <lineage>
        <taxon>Bacteria</taxon>
        <taxon>Bacillati</taxon>
        <taxon>Bacillota</taxon>
        <taxon>Clostridia</taxon>
        <taxon>Eubacteriales</taxon>
        <taxon>Oscillospiraceae</taxon>
        <taxon>Ruminococcoides</taxon>
    </lineage>
</organism>
<feature type="transmembrane region" description="Helical" evidence="2">
    <location>
        <begin position="365"/>
        <end position="382"/>
    </location>
</feature>
<comment type="caution">
    <text evidence="3">The sequence shown here is derived from an EMBL/GenBank/DDBJ whole genome shotgun (WGS) entry which is preliminary data.</text>
</comment>
<sequence length="408" mass="47171">MAIDSYLYGNTANDEMIMSAVSSIVPNEDLFSTLSGNEPFSSQYKLYVPMRVKGDMSHILIELAFHYIAKVIVAAYCNDTTNCNPFENSIAERSIRNLQPKIEKSYFQEVYERYEYATMQLQNYIDGEDNSTNNIIQHCFFLAKLDICYRKAAIPSDLSQFFTPATPDEVIEIKEMALKFGKSFIPRVLRPESKIIFNPNFGFGECLIGETECDMIIDKTIIDLRTDIGTSYPRDRVTKSMVHFLLTEINRDFGNKENAFPIDNLVFYSARYGETEILSLEDIDQYDITKAVNKFTLATNAEHKFDQMIAKGKYKNTPRPNNVNSQEQYYSHSKQSRNDDIDRQDYNDGYNQVVRKKKKHTFRKVLILIIVLSLITIGFVYLKDYYVMNYGNDFAIESILHNLFGLDI</sequence>
<accession>A0ABV1HV98</accession>
<proteinExistence type="predicted"/>
<dbReference type="RefSeq" id="WP_022505828.1">
    <property type="nucleotide sequence ID" value="NZ_JBBMEY010000013.1"/>
</dbReference>
<evidence type="ECO:0000256" key="2">
    <source>
        <dbReference type="SAM" id="Phobius"/>
    </source>
</evidence>
<gene>
    <name evidence="3" type="ORF">ABFO16_04440</name>
</gene>
<feature type="compositionally biased region" description="Polar residues" evidence="1">
    <location>
        <begin position="318"/>
        <end position="333"/>
    </location>
</feature>
<feature type="region of interest" description="Disordered" evidence="1">
    <location>
        <begin position="313"/>
        <end position="344"/>
    </location>
</feature>
<evidence type="ECO:0000313" key="3">
    <source>
        <dbReference type="EMBL" id="MEQ2565483.1"/>
    </source>
</evidence>
<keyword evidence="2" id="KW-0812">Transmembrane</keyword>
<keyword evidence="2" id="KW-0472">Membrane</keyword>
<dbReference type="EMBL" id="JBBMFI010000011">
    <property type="protein sequence ID" value="MEQ2565483.1"/>
    <property type="molecule type" value="Genomic_DNA"/>
</dbReference>